<keyword evidence="4" id="KW-1185">Reference proteome</keyword>
<dbReference type="PANTHER" id="PTHR35563:SF2">
    <property type="entry name" value="BARREL METAL-DEPENDENT HYDROLASE, PUTATIVE (AFU_ORTHOLOGUE AFUA_1G16240)-RELATED"/>
    <property type="match status" value="1"/>
</dbReference>
<accession>A0ABQ4R6G0</accession>
<evidence type="ECO:0000256" key="1">
    <source>
        <dbReference type="SAM" id="SignalP"/>
    </source>
</evidence>
<dbReference type="EMBL" id="BPQH01000021">
    <property type="protein sequence ID" value="GJD52760.1"/>
    <property type="molecule type" value="Genomic_DNA"/>
</dbReference>
<keyword evidence="3" id="KW-0378">Hydrolase</keyword>
<dbReference type="InterPro" id="IPR052358">
    <property type="entry name" value="Aro_Compnd_Degr_Hydrolases"/>
</dbReference>
<gene>
    <name evidence="3" type="primary">pmdD</name>
    <name evidence="3" type="ORF">OPKNFCMD_5527</name>
</gene>
<name>A0ABQ4R6G0_9HYPH</name>
<dbReference type="InterPro" id="IPR006680">
    <property type="entry name" value="Amidohydro-rel"/>
</dbReference>
<dbReference type="Proteomes" id="UP001055167">
    <property type="component" value="Unassembled WGS sequence"/>
</dbReference>
<evidence type="ECO:0000313" key="3">
    <source>
        <dbReference type="EMBL" id="GJD52760.1"/>
    </source>
</evidence>
<sequence>MTHPMPHPMTRRDHLALLASAAALCAGPRPAAAEAVRWSAGTDRPTFTVPPDATDCHHHVYDARFPPAPAATLRPPDAGADDYRQLQRRLGLTRNVVVQPSTYGTDNRLLVETVKGFGSGARGVAMLDASVAPAELRRLHEAGIRGVRFGTRLPGGAPMDDLEPVARKVAELGWHIQLVSDGETIVALRDALERLPVPVVFDHMGHVPEPAGPDHPSFRVIAGLIERRGAWVKLTGAYLLSKSGPPRYADRGRLARAYVGLAPERLVWGSDWPHPTAPADGKPDDAVLLDLLAEWAPDPELRARILVANPARLYGF</sequence>
<evidence type="ECO:0000259" key="2">
    <source>
        <dbReference type="Pfam" id="PF04909"/>
    </source>
</evidence>
<feature type="signal peptide" evidence="1">
    <location>
        <begin position="1"/>
        <end position="31"/>
    </location>
</feature>
<comment type="caution">
    <text evidence="3">The sequence shown here is derived from an EMBL/GenBank/DDBJ whole genome shotgun (WGS) entry which is preliminary data.</text>
</comment>
<keyword evidence="1" id="KW-0732">Signal</keyword>
<dbReference type="PROSITE" id="PS51318">
    <property type="entry name" value="TAT"/>
    <property type="match status" value="1"/>
</dbReference>
<feature type="domain" description="Amidohydrolase-related" evidence="2">
    <location>
        <begin position="55"/>
        <end position="316"/>
    </location>
</feature>
<evidence type="ECO:0000313" key="4">
    <source>
        <dbReference type="Proteomes" id="UP001055167"/>
    </source>
</evidence>
<dbReference type="InterPro" id="IPR032466">
    <property type="entry name" value="Metal_Hydrolase"/>
</dbReference>
<organism evidence="3 4">
    <name type="scientific">Methylobacterium crusticola</name>
    <dbReference type="NCBI Taxonomy" id="1697972"/>
    <lineage>
        <taxon>Bacteria</taxon>
        <taxon>Pseudomonadati</taxon>
        <taxon>Pseudomonadota</taxon>
        <taxon>Alphaproteobacteria</taxon>
        <taxon>Hyphomicrobiales</taxon>
        <taxon>Methylobacteriaceae</taxon>
        <taxon>Methylobacterium</taxon>
    </lineage>
</organism>
<reference evidence="3" key="1">
    <citation type="journal article" date="2021" name="Front. Microbiol.">
        <title>Comprehensive Comparative Genomics and Phenotyping of Methylobacterium Species.</title>
        <authorList>
            <person name="Alessa O."/>
            <person name="Ogura Y."/>
            <person name="Fujitani Y."/>
            <person name="Takami H."/>
            <person name="Hayashi T."/>
            <person name="Sahin N."/>
            <person name="Tani A."/>
        </authorList>
    </citation>
    <scope>NUCLEOTIDE SEQUENCE</scope>
    <source>
        <strain evidence="3">KCTC 52305</strain>
    </source>
</reference>
<dbReference type="GO" id="GO:0016787">
    <property type="term" value="F:hydrolase activity"/>
    <property type="evidence" value="ECO:0007669"/>
    <property type="project" value="UniProtKB-KW"/>
</dbReference>
<dbReference type="PANTHER" id="PTHR35563">
    <property type="entry name" value="BARREL METAL-DEPENDENT HYDROLASE, PUTATIVE (AFU_ORTHOLOGUE AFUA_1G16240)-RELATED"/>
    <property type="match status" value="1"/>
</dbReference>
<proteinExistence type="predicted"/>
<dbReference type="InterPro" id="IPR006311">
    <property type="entry name" value="TAT_signal"/>
</dbReference>
<dbReference type="Pfam" id="PF04909">
    <property type="entry name" value="Amidohydro_2"/>
    <property type="match status" value="1"/>
</dbReference>
<dbReference type="SUPFAM" id="SSF51556">
    <property type="entry name" value="Metallo-dependent hydrolases"/>
    <property type="match status" value="1"/>
</dbReference>
<reference evidence="3" key="2">
    <citation type="submission" date="2021-08" db="EMBL/GenBank/DDBJ databases">
        <authorList>
            <person name="Tani A."/>
            <person name="Ola A."/>
            <person name="Ogura Y."/>
            <person name="Katsura K."/>
            <person name="Hayashi T."/>
        </authorList>
    </citation>
    <scope>NUCLEOTIDE SEQUENCE</scope>
    <source>
        <strain evidence="3">KCTC 52305</strain>
    </source>
</reference>
<dbReference type="Gene3D" id="3.20.20.140">
    <property type="entry name" value="Metal-dependent hydrolases"/>
    <property type="match status" value="1"/>
</dbReference>
<protein>
    <submittedName>
        <fullName evidence="3">2-pyrone-4,6-dicarbaxylate hydrolase</fullName>
    </submittedName>
</protein>
<feature type="chain" id="PRO_5046220811" evidence="1">
    <location>
        <begin position="32"/>
        <end position="316"/>
    </location>
</feature>